<evidence type="ECO:0000256" key="1">
    <source>
        <dbReference type="SAM" id="MobiDB-lite"/>
    </source>
</evidence>
<gene>
    <name evidence="2" type="ORF">M9Y10_016645</name>
</gene>
<name>A0ABR2HWT6_9EUKA</name>
<reference evidence="2 3" key="1">
    <citation type="submission" date="2024-04" db="EMBL/GenBank/DDBJ databases">
        <title>Tritrichomonas musculus Genome.</title>
        <authorList>
            <person name="Alves-Ferreira E."/>
            <person name="Grigg M."/>
            <person name="Lorenzi H."/>
            <person name="Galac M."/>
        </authorList>
    </citation>
    <scope>NUCLEOTIDE SEQUENCE [LARGE SCALE GENOMIC DNA]</scope>
    <source>
        <strain evidence="2 3">EAF2021</strain>
    </source>
</reference>
<dbReference type="PANTHER" id="PTHR20916:SF18">
    <property type="entry name" value="IPT_TIG DOMAIN-CONTAINING PROTEIN"/>
    <property type="match status" value="1"/>
</dbReference>
<dbReference type="Proteomes" id="UP001470230">
    <property type="component" value="Unassembled WGS sequence"/>
</dbReference>
<keyword evidence="3" id="KW-1185">Reference proteome</keyword>
<evidence type="ECO:0000313" key="2">
    <source>
        <dbReference type="EMBL" id="KAK8854095.1"/>
    </source>
</evidence>
<dbReference type="EMBL" id="JAPFFF010000021">
    <property type="protein sequence ID" value="KAK8854095.1"/>
    <property type="molecule type" value="Genomic_DNA"/>
</dbReference>
<sequence>MIILVQIVKGNAYELEVTQHTSIEEACDLLIKNYGDEKVFKDNPLSNSNNQLIIEYRFVFNGKYLFDPDPFSILKENQRVILYIQKREPRGNFALEIGEESENENENENEIENNNVNDAEEEDLNQDIDWNSVVGRHPDLAGVLQRLRPIVIQAAETALVDQAYNPQNNFWIHAPELAQIENIFQNESSQAAHFISSSFLRSHFHQLLRYNNINIGTILNMMGGGPLFTFGDEQNLDQRYREKNDNNNYTDNSNNNDNNNNNNSNDNNNNNNNDNNNNDNNNNSGNEDSETRVLSLFNNNIYTDYNNTNYVDEIDILIMEMSTNQRNAYNEMLDQVRKSSQLSSVIDAVGILRITQIFKECNYDISKTIESIKQLSGSATE</sequence>
<organism evidence="2 3">
    <name type="scientific">Tritrichomonas musculus</name>
    <dbReference type="NCBI Taxonomy" id="1915356"/>
    <lineage>
        <taxon>Eukaryota</taxon>
        <taxon>Metamonada</taxon>
        <taxon>Parabasalia</taxon>
        <taxon>Tritrichomonadida</taxon>
        <taxon>Tritrichomonadidae</taxon>
        <taxon>Tritrichomonas</taxon>
    </lineage>
</organism>
<accession>A0ABR2HWT6</accession>
<comment type="caution">
    <text evidence="2">The sequence shown here is derived from an EMBL/GenBank/DDBJ whole genome shotgun (WGS) entry which is preliminary data.</text>
</comment>
<dbReference type="PANTHER" id="PTHR20916">
    <property type="entry name" value="CYSTEINE AND GLYCINE-RICH PROTEIN 2 BINDING PROTEIN"/>
    <property type="match status" value="1"/>
</dbReference>
<evidence type="ECO:0008006" key="4">
    <source>
        <dbReference type="Google" id="ProtNLM"/>
    </source>
</evidence>
<feature type="compositionally biased region" description="Low complexity" evidence="1">
    <location>
        <begin position="246"/>
        <end position="286"/>
    </location>
</feature>
<protein>
    <recommendedName>
        <fullName evidence="4">Ubiquitin-like domain-containing protein</fullName>
    </recommendedName>
</protein>
<feature type="region of interest" description="Disordered" evidence="1">
    <location>
        <begin position="243"/>
        <end position="289"/>
    </location>
</feature>
<evidence type="ECO:0000313" key="3">
    <source>
        <dbReference type="Proteomes" id="UP001470230"/>
    </source>
</evidence>
<proteinExistence type="predicted"/>